<keyword evidence="5" id="KW-0521">NADP</keyword>
<dbReference type="Gene3D" id="3.50.50.60">
    <property type="entry name" value="FAD/NAD(P)-binding domain"/>
    <property type="match status" value="2"/>
</dbReference>
<evidence type="ECO:0000259" key="8">
    <source>
        <dbReference type="Pfam" id="PF07992"/>
    </source>
</evidence>
<dbReference type="Proteomes" id="UP000654947">
    <property type="component" value="Unassembled WGS sequence"/>
</dbReference>
<comment type="caution">
    <text evidence="9">The sequence shown here is derived from an EMBL/GenBank/DDBJ whole genome shotgun (WGS) entry which is preliminary data.</text>
</comment>
<sequence length="533" mass="58816">MSHTSRLDAVVVGAGFAGMYALHRLRDRLGLHVRALEAGRGVGGTWYWNRYPGARCDSESLYYSYSFDEDLQSDWTWSERYAGQPEILAYAEHVAERFDLYRDITFGTRVESAAFDGDSGTWQVCTDGGERIEARYLVTAVGCLSAPQSPDLPGAQDFAGRILHTSRWPEEGVDLDGKRVVIVGTGSTGIQLTPEVAQRAAHTTVLQRTANFAIPSRNRPYAEGEFEALRAEYPRHRKEALASAGGFPLPAAPESAEGLDEQQRRTEMDQRWRDGGLVFLGAFADALFNRTSNEAMSEYVRERIRETVQDPATAELLCPDDHPIGSKRICVESGYHAAFNRDDVSLVSVRENPVEGFTRAGIVAGGTEYPADVVVMATGFDAMTGPYLRMDLRGRGGVRLADRWEQGPRTYLGVATAEFPNLFMLTGPGSPSVLGNVMVSIEQHVEWVSDYIAHLEAEGVRTTEPEASAEQEWTDHVAEVASFTFYPEGGSWYMGDNTPGKPRTFMPYAAGMDVYRQRCAEIAEQGYPGFAHA</sequence>
<keyword evidence="6" id="KW-0560">Oxidoreductase</keyword>
<keyword evidence="7 9" id="KW-0503">Monooxygenase</keyword>
<dbReference type="InterPro" id="IPR023753">
    <property type="entry name" value="FAD/NAD-binding_dom"/>
</dbReference>
<comment type="cofactor">
    <cofactor evidence="1">
        <name>FAD</name>
        <dbReference type="ChEBI" id="CHEBI:57692"/>
    </cofactor>
</comment>
<keyword evidence="3" id="KW-0285">Flavoprotein</keyword>
<reference evidence="9 10" key="1">
    <citation type="journal article" date="2014" name="Int. J. Syst. Evol. Microbiol.">
        <title>Complete genome sequence of Corynebacterium casei LMG S-19264T (=DSM 44701T), isolated from a smear-ripened cheese.</title>
        <authorList>
            <consortium name="US DOE Joint Genome Institute (JGI-PGF)"/>
            <person name="Walter F."/>
            <person name="Albersmeier A."/>
            <person name="Kalinowski J."/>
            <person name="Ruckert C."/>
        </authorList>
    </citation>
    <scope>NUCLEOTIDE SEQUENCE [LARGE SCALE GENOMIC DNA]</scope>
    <source>
        <strain evidence="9 10">KCTC 19473</strain>
    </source>
</reference>
<dbReference type="PANTHER" id="PTHR43098">
    <property type="entry name" value="L-ORNITHINE N(5)-MONOOXYGENASE-RELATED"/>
    <property type="match status" value="1"/>
</dbReference>
<comment type="similarity">
    <text evidence="2">Belongs to the FAD-binding monooxygenase family.</text>
</comment>
<dbReference type="SUPFAM" id="SSF51905">
    <property type="entry name" value="FAD/NAD(P)-binding domain"/>
    <property type="match status" value="2"/>
</dbReference>
<name>A0A918XIJ2_9ACTN</name>
<evidence type="ECO:0000256" key="2">
    <source>
        <dbReference type="ARBA" id="ARBA00010139"/>
    </source>
</evidence>
<dbReference type="RefSeq" id="WP_193518465.1">
    <property type="nucleotide sequence ID" value="NZ_BMXL01000028.1"/>
</dbReference>
<dbReference type="AlphaFoldDB" id="A0A918XIJ2"/>
<keyword evidence="4" id="KW-0274">FAD</keyword>
<dbReference type="InterPro" id="IPR050775">
    <property type="entry name" value="FAD-binding_Monooxygenases"/>
</dbReference>
<organism evidence="9 10">
    <name type="scientific">Nocardiopsis kunsanensis</name>
    <dbReference type="NCBI Taxonomy" id="141693"/>
    <lineage>
        <taxon>Bacteria</taxon>
        <taxon>Bacillati</taxon>
        <taxon>Actinomycetota</taxon>
        <taxon>Actinomycetes</taxon>
        <taxon>Streptosporangiales</taxon>
        <taxon>Nocardiopsidaceae</taxon>
        <taxon>Nocardiopsis</taxon>
    </lineage>
</organism>
<evidence type="ECO:0000256" key="5">
    <source>
        <dbReference type="ARBA" id="ARBA00022857"/>
    </source>
</evidence>
<evidence type="ECO:0000256" key="1">
    <source>
        <dbReference type="ARBA" id="ARBA00001974"/>
    </source>
</evidence>
<proteinExistence type="inferred from homology"/>
<evidence type="ECO:0000256" key="4">
    <source>
        <dbReference type="ARBA" id="ARBA00022827"/>
    </source>
</evidence>
<dbReference type="EMBL" id="BMXL01000028">
    <property type="protein sequence ID" value="GHD33950.1"/>
    <property type="molecule type" value="Genomic_DNA"/>
</dbReference>
<evidence type="ECO:0000256" key="6">
    <source>
        <dbReference type="ARBA" id="ARBA00023002"/>
    </source>
</evidence>
<evidence type="ECO:0000313" key="10">
    <source>
        <dbReference type="Proteomes" id="UP000654947"/>
    </source>
</evidence>
<dbReference type="InterPro" id="IPR036188">
    <property type="entry name" value="FAD/NAD-bd_sf"/>
</dbReference>
<dbReference type="Pfam" id="PF07992">
    <property type="entry name" value="Pyr_redox_2"/>
    <property type="match status" value="1"/>
</dbReference>
<dbReference type="PANTHER" id="PTHR43098:SF3">
    <property type="entry name" value="L-ORNITHINE N(5)-MONOOXYGENASE-RELATED"/>
    <property type="match status" value="1"/>
</dbReference>
<protein>
    <submittedName>
        <fullName evidence="9">Cyclohexanone monooxygenase</fullName>
    </submittedName>
</protein>
<evidence type="ECO:0000256" key="7">
    <source>
        <dbReference type="ARBA" id="ARBA00023033"/>
    </source>
</evidence>
<feature type="domain" description="FAD/NAD(P)-binding" evidence="8">
    <location>
        <begin position="8"/>
        <end position="223"/>
    </location>
</feature>
<keyword evidence="10" id="KW-1185">Reference proteome</keyword>
<accession>A0A918XIJ2</accession>
<gene>
    <name evidence="9" type="ORF">GCM10007147_39200</name>
</gene>
<dbReference type="GO" id="GO:0016709">
    <property type="term" value="F:oxidoreductase activity, acting on paired donors, with incorporation or reduction of molecular oxygen, NAD(P)H as one donor, and incorporation of one atom of oxygen"/>
    <property type="evidence" value="ECO:0007669"/>
    <property type="project" value="UniProtKB-ARBA"/>
</dbReference>
<evidence type="ECO:0000256" key="3">
    <source>
        <dbReference type="ARBA" id="ARBA00022630"/>
    </source>
</evidence>
<evidence type="ECO:0000313" key="9">
    <source>
        <dbReference type="EMBL" id="GHD33950.1"/>
    </source>
</evidence>